<keyword evidence="2 9" id="KW-0812">Transmembrane</keyword>
<feature type="domain" description="G-protein coupled receptors family 2 profile 2" evidence="10">
    <location>
        <begin position="18"/>
        <end position="273"/>
    </location>
</feature>
<dbReference type="EMBL" id="CALNXJ010000042">
    <property type="protein sequence ID" value="CAH3147080.1"/>
    <property type="molecule type" value="Genomic_DNA"/>
</dbReference>
<evidence type="ECO:0000256" key="5">
    <source>
        <dbReference type="ARBA" id="ARBA00023136"/>
    </source>
</evidence>
<dbReference type="GO" id="GO:0005886">
    <property type="term" value="C:plasma membrane"/>
    <property type="evidence" value="ECO:0007669"/>
    <property type="project" value="TreeGrafter"/>
</dbReference>
<keyword evidence="3 9" id="KW-1133">Transmembrane helix</keyword>
<dbReference type="GO" id="GO:0007166">
    <property type="term" value="P:cell surface receptor signaling pathway"/>
    <property type="evidence" value="ECO:0007669"/>
    <property type="project" value="InterPro"/>
</dbReference>
<gene>
    <name evidence="11" type="ORF">PMEA_00023273</name>
</gene>
<feature type="transmembrane region" description="Helical" evidence="9">
    <location>
        <begin position="17"/>
        <end position="41"/>
    </location>
</feature>
<evidence type="ECO:0000259" key="10">
    <source>
        <dbReference type="PROSITE" id="PS50261"/>
    </source>
</evidence>
<feature type="region of interest" description="Disordered" evidence="8">
    <location>
        <begin position="304"/>
        <end position="348"/>
    </location>
</feature>
<evidence type="ECO:0000256" key="4">
    <source>
        <dbReference type="ARBA" id="ARBA00023040"/>
    </source>
</evidence>
<dbReference type="GO" id="GO:0007189">
    <property type="term" value="P:adenylate cyclase-activating G protein-coupled receptor signaling pathway"/>
    <property type="evidence" value="ECO:0007669"/>
    <property type="project" value="TreeGrafter"/>
</dbReference>
<protein>
    <recommendedName>
        <fullName evidence="10">G-protein coupled receptors family 2 profile 2 domain-containing protein</fullName>
    </recommendedName>
</protein>
<comment type="caution">
    <text evidence="11">The sequence shown here is derived from an EMBL/GenBank/DDBJ whole genome shotgun (WGS) entry which is preliminary data.</text>
</comment>
<keyword evidence="6" id="KW-0675">Receptor</keyword>
<accession>A0AAU9XFW4</accession>
<dbReference type="Gene3D" id="1.20.1070.10">
    <property type="entry name" value="Rhodopsin 7-helix transmembrane proteins"/>
    <property type="match status" value="1"/>
</dbReference>
<evidence type="ECO:0000256" key="1">
    <source>
        <dbReference type="ARBA" id="ARBA00004141"/>
    </source>
</evidence>
<reference evidence="11 12" key="1">
    <citation type="submission" date="2022-05" db="EMBL/GenBank/DDBJ databases">
        <authorList>
            <consortium name="Genoscope - CEA"/>
            <person name="William W."/>
        </authorList>
    </citation>
    <scope>NUCLEOTIDE SEQUENCE [LARGE SCALE GENOMIC DNA]</scope>
</reference>
<feature type="transmembrane region" description="Helical" evidence="9">
    <location>
        <begin position="122"/>
        <end position="140"/>
    </location>
</feature>
<feature type="compositionally biased region" description="Pro residues" evidence="8">
    <location>
        <begin position="327"/>
        <end position="342"/>
    </location>
</feature>
<dbReference type="PRINTS" id="PR02000">
    <property type="entry name" value="GCR1PLANT"/>
</dbReference>
<evidence type="ECO:0000313" key="11">
    <source>
        <dbReference type="EMBL" id="CAH3147080.1"/>
    </source>
</evidence>
<keyword evidence="4" id="KW-0297">G-protein coupled receptor</keyword>
<comment type="subcellular location">
    <subcellularLocation>
        <location evidence="1">Membrane</location>
        <topology evidence="1">Multi-pass membrane protein</topology>
    </subcellularLocation>
</comment>
<keyword evidence="7" id="KW-0807">Transducer</keyword>
<name>A0AAU9XFW4_9CNID</name>
<dbReference type="InterPro" id="IPR017981">
    <property type="entry name" value="GPCR_2-like_7TM"/>
</dbReference>
<dbReference type="PRINTS" id="PR02001">
    <property type="entry name" value="GCR1CAMPR"/>
</dbReference>
<evidence type="ECO:0000256" key="8">
    <source>
        <dbReference type="SAM" id="MobiDB-lite"/>
    </source>
</evidence>
<dbReference type="PROSITE" id="PS50261">
    <property type="entry name" value="G_PROTEIN_RECEP_F2_4"/>
    <property type="match status" value="1"/>
</dbReference>
<dbReference type="PANTHER" id="PTHR23112">
    <property type="entry name" value="G PROTEIN-COUPLED RECEPTOR 157-RELATED"/>
    <property type="match status" value="1"/>
</dbReference>
<feature type="transmembrane region" description="Helical" evidence="9">
    <location>
        <begin position="168"/>
        <end position="188"/>
    </location>
</feature>
<dbReference type="InterPro" id="IPR022340">
    <property type="entry name" value="GPCR_GCR1_put"/>
</dbReference>
<evidence type="ECO:0000256" key="7">
    <source>
        <dbReference type="ARBA" id="ARBA00023224"/>
    </source>
</evidence>
<evidence type="ECO:0000256" key="3">
    <source>
        <dbReference type="ARBA" id="ARBA00022989"/>
    </source>
</evidence>
<proteinExistence type="predicted"/>
<evidence type="ECO:0000313" key="12">
    <source>
        <dbReference type="Proteomes" id="UP001159428"/>
    </source>
</evidence>
<evidence type="ECO:0000256" key="2">
    <source>
        <dbReference type="ARBA" id="ARBA00022692"/>
    </source>
</evidence>
<feature type="transmembrane region" description="Helical" evidence="9">
    <location>
        <begin position="219"/>
        <end position="236"/>
    </location>
</feature>
<dbReference type="Pfam" id="PF05462">
    <property type="entry name" value="Dicty_CAR"/>
    <property type="match status" value="1"/>
</dbReference>
<feature type="transmembrane region" description="Helical" evidence="9">
    <location>
        <begin position="53"/>
        <end position="71"/>
    </location>
</feature>
<organism evidence="11 12">
    <name type="scientific">Pocillopora meandrina</name>
    <dbReference type="NCBI Taxonomy" id="46732"/>
    <lineage>
        <taxon>Eukaryota</taxon>
        <taxon>Metazoa</taxon>
        <taxon>Cnidaria</taxon>
        <taxon>Anthozoa</taxon>
        <taxon>Hexacorallia</taxon>
        <taxon>Scleractinia</taxon>
        <taxon>Astrocoeniina</taxon>
        <taxon>Pocilloporidae</taxon>
        <taxon>Pocillopora</taxon>
    </lineage>
</organism>
<evidence type="ECO:0000256" key="6">
    <source>
        <dbReference type="ARBA" id="ARBA00023170"/>
    </source>
</evidence>
<keyword evidence="5 9" id="KW-0472">Membrane</keyword>
<feature type="transmembrane region" description="Helical" evidence="9">
    <location>
        <begin position="248"/>
        <end position="269"/>
    </location>
</feature>
<feature type="transmembrane region" description="Helical" evidence="9">
    <location>
        <begin position="83"/>
        <end position="110"/>
    </location>
</feature>
<sequence length="348" mass="39607">MAGNCTLFIEDQHYCKIIAIVKQTVASFSLVASLFIIFVIWLFRKYKYFVQRLILALTSAACLDSISYLLTGVPPDDNTLCDFQAWLLSFTSFSVLLWVCCITFNLYWNAIKEVKTDKFEKYYHLVSWGIPFVVACLPLINDHYGPAGAWCWISKQSDNSVAWRFATYYIPVYLCIIGLFVVYSYIFITIRRQIKRWEGTYNAEADRSKELMKQDIRPLMWYPVVYLLTTICPLIDRIQNAASPQPNFTLLLLQVLSSPLVGMLNAIVFGMDKETLSRLNCIQMKVALIQHTAAKKPLVREYPVGETNEVRPNDDSSWSSATSTESPYPPSPTPVAAPPPPLDEQVAT</sequence>
<feature type="compositionally biased region" description="Low complexity" evidence="8">
    <location>
        <begin position="316"/>
        <end position="326"/>
    </location>
</feature>
<dbReference type="AlphaFoldDB" id="A0AAU9XFW4"/>
<dbReference type="PANTHER" id="PTHR23112:SF43">
    <property type="entry name" value="CYCLIC AMP RECEPTOR-LIKE PROTEIN A"/>
    <property type="match status" value="1"/>
</dbReference>
<dbReference type="InterPro" id="IPR022343">
    <property type="entry name" value="GCR1-cAMP_receptor"/>
</dbReference>
<dbReference type="Proteomes" id="UP001159428">
    <property type="component" value="Unassembled WGS sequence"/>
</dbReference>
<keyword evidence="12" id="KW-1185">Reference proteome</keyword>
<evidence type="ECO:0000256" key="9">
    <source>
        <dbReference type="SAM" id="Phobius"/>
    </source>
</evidence>
<dbReference type="SUPFAM" id="SSF81321">
    <property type="entry name" value="Family A G protein-coupled receptor-like"/>
    <property type="match status" value="1"/>
</dbReference>
<dbReference type="GO" id="GO:0004930">
    <property type="term" value="F:G protein-coupled receptor activity"/>
    <property type="evidence" value="ECO:0007669"/>
    <property type="project" value="UniProtKB-KW"/>
</dbReference>